<reference evidence="9" key="1">
    <citation type="submission" date="2017-04" db="EMBL/GenBank/DDBJ databases">
        <authorList>
            <person name="Varghese N."/>
            <person name="Submissions S."/>
        </authorList>
    </citation>
    <scope>NUCLEOTIDE SEQUENCE [LARGE SCALE GENOMIC DNA]</scope>
    <source>
        <strain evidence="9">DSM 21500</strain>
    </source>
</reference>
<dbReference type="InterPro" id="IPR007341">
    <property type="entry name" value="Transgly_assoc"/>
</dbReference>
<evidence type="ECO:0000256" key="3">
    <source>
        <dbReference type="ARBA" id="ARBA00022475"/>
    </source>
</evidence>
<comment type="subcellular location">
    <subcellularLocation>
        <location evidence="1">Cell membrane</location>
        <topology evidence="1">Multi-pass membrane protein</topology>
    </subcellularLocation>
</comment>
<dbReference type="PANTHER" id="PTHR33884">
    <property type="entry name" value="UPF0410 PROTEIN YMGE"/>
    <property type="match status" value="1"/>
</dbReference>
<evidence type="ECO:0000256" key="4">
    <source>
        <dbReference type="ARBA" id="ARBA00022692"/>
    </source>
</evidence>
<keyword evidence="9" id="KW-1185">Reference proteome</keyword>
<evidence type="ECO:0000256" key="6">
    <source>
        <dbReference type="ARBA" id="ARBA00023136"/>
    </source>
</evidence>
<evidence type="ECO:0000256" key="7">
    <source>
        <dbReference type="SAM" id="Phobius"/>
    </source>
</evidence>
<dbReference type="Pfam" id="PF04226">
    <property type="entry name" value="Transgly_assoc"/>
    <property type="match status" value="1"/>
</dbReference>
<evidence type="ECO:0000256" key="2">
    <source>
        <dbReference type="ARBA" id="ARBA00011006"/>
    </source>
</evidence>
<dbReference type="STRING" id="371602.SAMN04487984_0781"/>
<feature type="transmembrane region" description="Helical" evidence="7">
    <location>
        <begin position="52"/>
        <end position="75"/>
    </location>
</feature>
<dbReference type="GO" id="GO:0005886">
    <property type="term" value="C:plasma membrane"/>
    <property type="evidence" value="ECO:0007669"/>
    <property type="project" value="UniProtKB-SubCell"/>
</dbReference>
<evidence type="ECO:0000313" key="8">
    <source>
        <dbReference type="EMBL" id="SMC36840.1"/>
    </source>
</evidence>
<keyword evidence="5 7" id="KW-1133">Transmembrane helix</keyword>
<evidence type="ECO:0000313" key="9">
    <source>
        <dbReference type="Proteomes" id="UP000243884"/>
    </source>
</evidence>
<comment type="similarity">
    <text evidence="2">Belongs to the UPF0410 family.</text>
</comment>
<keyword evidence="6 7" id="KW-0472">Membrane</keyword>
<evidence type="ECO:0000256" key="1">
    <source>
        <dbReference type="ARBA" id="ARBA00004651"/>
    </source>
</evidence>
<dbReference type="RefSeq" id="WP_084098790.1">
    <property type="nucleotide sequence ID" value="NZ_FWXK01000003.1"/>
</dbReference>
<dbReference type="Proteomes" id="UP000243884">
    <property type="component" value="Unassembled WGS sequence"/>
</dbReference>
<dbReference type="AlphaFoldDB" id="A0A1W1YKT2"/>
<dbReference type="EMBL" id="FWXK01000003">
    <property type="protein sequence ID" value="SMC36840.1"/>
    <property type="molecule type" value="Genomic_DNA"/>
</dbReference>
<sequence>MIWSLIVGGLIGWLAGIILGRDVPGGVIGNIVAGLVGSWLGTALLSDFGPSLGGMAIIPSLIGAVLIILIFSWIARKMG</sequence>
<accession>A0A1W1YKT2</accession>
<protein>
    <submittedName>
        <fullName evidence="8">Uncharacterized membrane protein YeaQ/YmgE, transglycosylase-associated protein family</fullName>
    </submittedName>
</protein>
<evidence type="ECO:0000256" key="5">
    <source>
        <dbReference type="ARBA" id="ARBA00022989"/>
    </source>
</evidence>
<proteinExistence type="inferred from homology"/>
<keyword evidence="3" id="KW-1003">Cell membrane</keyword>
<name>A0A1W1YKT2_9LACT</name>
<organism evidence="8 9">
    <name type="scientific">Aerococcus suis</name>
    <dbReference type="NCBI Taxonomy" id="371602"/>
    <lineage>
        <taxon>Bacteria</taxon>
        <taxon>Bacillati</taxon>
        <taxon>Bacillota</taxon>
        <taxon>Bacilli</taxon>
        <taxon>Lactobacillales</taxon>
        <taxon>Aerococcaceae</taxon>
        <taxon>Aerococcus</taxon>
    </lineage>
</organism>
<dbReference type="OrthoDB" id="1632160at2"/>
<dbReference type="PANTHER" id="PTHR33884:SF3">
    <property type="entry name" value="UPF0410 PROTEIN YMGE"/>
    <property type="match status" value="1"/>
</dbReference>
<gene>
    <name evidence="8" type="ORF">SAMN04487984_0781</name>
</gene>
<keyword evidence="4 7" id="KW-0812">Transmembrane</keyword>